<evidence type="ECO:0000313" key="4">
    <source>
        <dbReference type="EMBL" id="KAG6574788.1"/>
    </source>
</evidence>
<keyword evidence="2" id="KW-0732">Signal</keyword>
<feature type="region of interest" description="Disordered" evidence="1">
    <location>
        <begin position="153"/>
        <end position="173"/>
    </location>
</feature>
<dbReference type="FunFam" id="2.60.40.420:FF:000048">
    <property type="entry name" value="Early nodulin-like protein 18"/>
    <property type="match status" value="1"/>
</dbReference>
<reference evidence="4 5" key="1">
    <citation type="journal article" date="2021" name="Hortic Res">
        <title>The domestication of Cucurbita argyrosperma as revealed by the genome of its wild relative.</title>
        <authorList>
            <person name="Barrera-Redondo J."/>
            <person name="Sanchez-de la Vega G."/>
            <person name="Aguirre-Liguori J.A."/>
            <person name="Castellanos-Morales G."/>
            <person name="Gutierrez-Guerrero Y.T."/>
            <person name="Aguirre-Dugua X."/>
            <person name="Aguirre-Planter E."/>
            <person name="Tenaillon M.I."/>
            <person name="Lira-Saade R."/>
            <person name="Eguiarte L.E."/>
        </authorList>
    </citation>
    <scope>NUCLEOTIDE SEQUENCE [LARGE SCALE GENOMIC DNA]</scope>
    <source>
        <strain evidence="4">JBR-2021</strain>
    </source>
</reference>
<gene>
    <name evidence="4" type="primary">UCC1</name>
    <name evidence="4" type="ORF">SDJN03_25427</name>
</gene>
<dbReference type="GO" id="GO:0009055">
    <property type="term" value="F:electron transfer activity"/>
    <property type="evidence" value="ECO:0007669"/>
    <property type="project" value="InterPro"/>
</dbReference>
<proteinExistence type="predicted"/>
<organism evidence="4 5">
    <name type="scientific">Cucurbita argyrosperma subsp. sororia</name>
    <dbReference type="NCBI Taxonomy" id="37648"/>
    <lineage>
        <taxon>Eukaryota</taxon>
        <taxon>Viridiplantae</taxon>
        <taxon>Streptophyta</taxon>
        <taxon>Embryophyta</taxon>
        <taxon>Tracheophyta</taxon>
        <taxon>Spermatophyta</taxon>
        <taxon>Magnoliopsida</taxon>
        <taxon>eudicotyledons</taxon>
        <taxon>Gunneridae</taxon>
        <taxon>Pentapetalae</taxon>
        <taxon>rosids</taxon>
        <taxon>fabids</taxon>
        <taxon>Cucurbitales</taxon>
        <taxon>Cucurbitaceae</taxon>
        <taxon>Cucurbiteae</taxon>
        <taxon>Cucurbita</taxon>
    </lineage>
</organism>
<dbReference type="PANTHER" id="PTHR33021">
    <property type="entry name" value="BLUE COPPER PROTEIN"/>
    <property type="match status" value="1"/>
</dbReference>
<evidence type="ECO:0000256" key="1">
    <source>
        <dbReference type="SAM" id="MobiDB-lite"/>
    </source>
</evidence>
<evidence type="ECO:0000259" key="3">
    <source>
        <dbReference type="PROSITE" id="PS51485"/>
    </source>
</evidence>
<comment type="caution">
    <text evidence="4">The sequence shown here is derived from an EMBL/GenBank/DDBJ whole genome shotgun (WGS) entry which is preliminary data.</text>
</comment>
<dbReference type="InterPro" id="IPR003245">
    <property type="entry name" value="Phytocyanin_dom"/>
</dbReference>
<dbReference type="AlphaFoldDB" id="A0AAV6M2Z0"/>
<evidence type="ECO:0000256" key="2">
    <source>
        <dbReference type="SAM" id="SignalP"/>
    </source>
</evidence>
<sequence length="213" mass="22766">MAVETAAFTAVVALLITAAASQTPPTAYSNHTVGGPAGWFFNATKNISATNYSSWAASQTFNLGDFLIFRTNSNQTVIQSYNNLTTFQSCSFDDASDNDTVQYNGGDTNFDKPLIIQVPLTIKGSNYFFSDANDGVQCQEGMAFEIQVNTGLGLPPSLNQPPPPPYATPPDSNSVQMPPLMIPGTKDNGSSKTIANSRGELFFIAVMVLLLLC</sequence>
<feature type="chain" id="PRO_5043865533" evidence="2">
    <location>
        <begin position="22"/>
        <end position="213"/>
    </location>
</feature>
<protein>
    <submittedName>
        <fullName evidence="4">Uclacyanin 1</fullName>
    </submittedName>
</protein>
<dbReference type="PANTHER" id="PTHR33021:SF213">
    <property type="entry name" value="OS12G0454600 PROTEIN"/>
    <property type="match status" value="1"/>
</dbReference>
<accession>A0AAV6M2Z0</accession>
<evidence type="ECO:0000313" key="5">
    <source>
        <dbReference type="Proteomes" id="UP000685013"/>
    </source>
</evidence>
<dbReference type="InterPro" id="IPR039391">
    <property type="entry name" value="Phytocyanin-like"/>
</dbReference>
<dbReference type="Pfam" id="PF02298">
    <property type="entry name" value="Cu_bind_like"/>
    <property type="match status" value="1"/>
</dbReference>
<dbReference type="Proteomes" id="UP000685013">
    <property type="component" value="Chromosome 17"/>
</dbReference>
<feature type="compositionally biased region" description="Pro residues" evidence="1">
    <location>
        <begin position="158"/>
        <end position="168"/>
    </location>
</feature>
<dbReference type="EMBL" id="JAGKQH010000017">
    <property type="protein sequence ID" value="KAG6574788.1"/>
    <property type="molecule type" value="Genomic_DNA"/>
</dbReference>
<feature type="non-terminal residue" evidence="4">
    <location>
        <position position="1"/>
    </location>
</feature>
<feature type="domain" description="Phytocyanin" evidence="3">
    <location>
        <begin position="29"/>
        <end position="150"/>
    </location>
</feature>
<dbReference type="GO" id="GO:0005886">
    <property type="term" value="C:plasma membrane"/>
    <property type="evidence" value="ECO:0007669"/>
    <property type="project" value="TreeGrafter"/>
</dbReference>
<keyword evidence="5" id="KW-1185">Reference proteome</keyword>
<name>A0AAV6M2Z0_9ROSI</name>
<dbReference type="PROSITE" id="PS51485">
    <property type="entry name" value="PHYTOCYANIN"/>
    <property type="match status" value="1"/>
</dbReference>
<feature type="signal peptide" evidence="2">
    <location>
        <begin position="1"/>
        <end position="21"/>
    </location>
</feature>